<dbReference type="Proteomes" id="UP000239322">
    <property type="component" value="Unassembled WGS sequence"/>
</dbReference>
<protein>
    <recommendedName>
        <fullName evidence="4">GAF domain-containing protein</fullName>
    </recommendedName>
</protein>
<reference evidence="2 3" key="1">
    <citation type="submission" date="2018-03" db="EMBL/GenBank/DDBJ databases">
        <title>Novel Streptomyces sp. from soil.</title>
        <authorList>
            <person name="Tan G.Y.A."/>
            <person name="Lee Z.Y."/>
        </authorList>
    </citation>
    <scope>NUCLEOTIDE SEQUENCE [LARGE SCALE GENOMIC DNA]</scope>
    <source>
        <strain evidence="2 3">ST5x</strain>
    </source>
</reference>
<proteinExistence type="predicted"/>
<dbReference type="InterPro" id="IPR029016">
    <property type="entry name" value="GAF-like_dom_sf"/>
</dbReference>
<dbReference type="Gene3D" id="3.30.450.40">
    <property type="match status" value="1"/>
</dbReference>
<dbReference type="EMBL" id="PVLV01000155">
    <property type="protein sequence ID" value="PRH78960.1"/>
    <property type="molecule type" value="Genomic_DNA"/>
</dbReference>
<evidence type="ECO:0000313" key="3">
    <source>
        <dbReference type="Proteomes" id="UP000239322"/>
    </source>
</evidence>
<dbReference type="AlphaFoldDB" id="A0A2S9PX07"/>
<feature type="region of interest" description="Disordered" evidence="1">
    <location>
        <begin position="140"/>
        <end position="164"/>
    </location>
</feature>
<accession>A0A2S9PX07</accession>
<dbReference type="PANTHER" id="PTHR43102">
    <property type="entry name" value="SLR1143 PROTEIN"/>
    <property type="match status" value="1"/>
</dbReference>
<keyword evidence="3" id="KW-1185">Reference proteome</keyword>
<evidence type="ECO:0000256" key="1">
    <source>
        <dbReference type="SAM" id="MobiDB-lite"/>
    </source>
</evidence>
<comment type="caution">
    <text evidence="2">The sequence shown here is derived from an EMBL/GenBank/DDBJ whole genome shotgun (WGS) entry which is preliminary data.</text>
</comment>
<evidence type="ECO:0008006" key="4">
    <source>
        <dbReference type="Google" id="ProtNLM"/>
    </source>
</evidence>
<sequence length="164" mass="17161">MTVRMASSFDGELPEAVFDPIRLAAVVESGLLDAAPESAFDDLAQLALAITGADKAFFTVADARRSFWKTAVGTDAAAGRENDIRDSPCHLLVGTGRELIAEEAARDPRIKDLAAIGALDIGAWAGYPVLSPTATYWAASASATTPPDPSPPLSARHCGPWPGR</sequence>
<dbReference type="SUPFAM" id="SSF55781">
    <property type="entry name" value="GAF domain-like"/>
    <property type="match status" value="1"/>
</dbReference>
<gene>
    <name evidence="2" type="ORF">C6N75_12070</name>
</gene>
<organism evidence="2 3">
    <name type="scientific">Streptomyces solincola</name>
    <dbReference type="NCBI Taxonomy" id="2100817"/>
    <lineage>
        <taxon>Bacteria</taxon>
        <taxon>Bacillati</taxon>
        <taxon>Actinomycetota</taxon>
        <taxon>Actinomycetes</taxon>
        <taxon>Kitasatosporales</taxon>
        <taxon>Streptomycetaceae</taxon>
        <taxon>Streptomyces</taxon>
    </lineage>
</organism>
<name>A0A2S9PX07_9ACTN</name>
<evidence type="ECO:0000313" key="2">
    <source>
        <dbReference type="EMBL" id="PRH78960.1"/>
    </source>
</evidence>
<dbReference type="PANTHER" id="PTHR43102:SF2">
    <property type="entry name" value="GAF DOMAIN-CONTAINING PROTEIN"/>
    <property type="match status" value="1"/>
</dbReference>